<evidence type="ECO:0000313" key="3">
    <source>
        <dbReference type="Proteomes" id="UP000712080"/>
    </source>
</evidence>
<sequence>MPANPKYLTTSTLQRFLKISAAIVGGYLVSASFHLMLTAYFDKGIVLITSAYTGFIVWAALMIVAFLFKSGWKAWTTYAGLSIAFLLLTYFGLMLDN</sequence>
<comment type="caution">
    <text evidence="2">The sequence shown here is derived from an EMBL/GenBank/DDBJ whole genome shotgun (WGS) entry which is preliminary data.</text>
</comment>
<dbReference type="AlphaFoldDB" id="A0A972JGY9"/>
<dbReference type="RefSeq" id="WP_169527792.1">
    <property type="nucleotide sequence ID" value="NZ_JAAMPU010000106.1"/>
</dbReference>
<accession>A0A972JGY9</accession>
<keyword evidence="1" id="KW-0812">Transmembrane</keyword>
<keyword evidence="1" id="KW-0472">Membrane</keyword>
<evidence type="ECO:0000256" key="1">
    <source>
        <dbReference type="SAM" id="Phobius"/>
    </source>
</evidence>
<name>A0A972JGY9_9FLAO</name>
<dbReference type="EMBL" id="JAAMPU010000106">
    <property type="protein sequence ID" value="NMH28691.1"/>
    <property type="molecule type" value="Genomic_DNA"/>
</dbReference>
<dbReference type="Proteomes" id="UP000712080">
    <property type="component" value="Unassembled WGS sequence"/>
</dbReference>
<keyword evidence="1" id="KW-1133">Transmembrane helix</keyword>
<keyword evidence="3" id="KW-1185">Reference proteome</keyword>
<evidence type="ECO:0000313" key="2">
    <source>
        <dbReference type="EMBL" id="NMH28691.1"/>
    </source>
</evidence>
<reference evidence="2" key="1">
    <citation type="submission" date="2020-02" db="EMBL/GenBank/DDBJ databases">
        <title>Flavobacterium sp. genome.</title>
        <authorList>
            <person name="Jung H.S."/>
            <person name="Baek J.H."/>
            <person name="Jeon C.O."/>
        </authorList>
    </citation>
    <scope>NUCLEOTIDE SEQUENCE</scope>
    <source>
        <strain evidence="2">SE-s28</strain>
    </source>
</reference>
<proteinExistence type="predicted"/>
<feature type="transmembrane region" description="Helical" evidence="1">
    <location>
        <begin position="47"/>
        <end position="68"/>
    </location>
</feature>
<gene>
    <name evidence="2" type="ORF">G6047_11670</name>
</gene>
<feature type="transmembrane region" description="Helical" evidence="1">
    <location>
        <begin position="21"/>
        <end position="41"/>
    </location>
</feature>
<protein>
    <submittedName>
        <fullName evidence="2">Uncharacterized protein</fullName>
    </submittedName>
</protein>
<organism evidence="2 3">
    <name type="scientific">Flavobacterium silvaticum</name>
    <dbReference type="NCBI Taxonomy" id="1852020"/>
    <lineage>
        <taxon>Bacteria</taxon>
        <taxon>Pseudomonadati</taxon>
        <taxon>Bacteroidota</taxon>
        <taxon>Flavobacteriia</taxon>
        <taxon>Flavobacteriales</taxon>
        <taxon>Flavobacteriaceae</taxon>
        <taxon>Flavobacterium</taxon>
    </lineage>
</organism>
<feature type="transmembrane region" description="Helical" evidence="1">
    <location>
        <begin position="75"/>
        <end position="95"/>
    </location>
</feature>